<keyword evidence="6" id="KW-0460">Magnesium</keyword>
<feature type="region of interest" description="Disordered" evidence="8">
    <location>
        <begin position="1"/>
        <end position="39"/>
    </location>
</feature>
<keyword evidence="7" id="KW-0464">Manganese</keyword>
<dbReference type="PROSITE" id="PS01293">
    <property type="entry name" value="NUDIX_COA"/>
    <property type="match status" value="1"/>
</dbReference>
<organism evidence="10 11">
    <name type="scientific">Ranitomeya imitator</name>
    <name type="common">mimic poison frog</name>
    <dbReference type="NCBI Taxonomy" id="111125"/>
    <lineage>
        <taxon>Eukaryota</taxon>
        <taxon>Metazoa</taxon>
        <taxon>Chordata</taxon>
        <taxon>Craniata</taxon>
        <taxon>Vertebrata</taxon>
        <taxon>Euteleostomi</taxon>
        <taxon>Amphibia</taxon>
        <taxon>Batrachia</taxon>
        <taxon>Anura</taxon>
        <taxon>Neobatrachia</taxon>
        <taxon>Hyloidea</taxon>
        <taxon>Dendrobatidae</taxon>
        <taxon>Dendrobatinae</taxon>
        <taxon>Ranitomeya</taxon>
    </lineage>
</organism>
<dbReference type="Gene3D" id="3.90.79.10">
    <property type="entry name" value="Nucleoside Triphosphate Pyrophosphohydrolase"/>
    <property type="match status" value="1"/>
</dbReference>
<evidence type="ECO:0000313" key="11">
    <source>
        <dbReference type="Proteomes" id="UP001176940"/>
    </source>
</evidence>
<dbReference type="InterPro" id="IPR015797">
    <property type="entry name" value="NUDIX_hydrolase-like_dom_sf"/>
</dbReference>
<dbReference type="PANTHER" id="PTHR12992">
    <property type="entry name" value="NUDIX HYDROLASE"/>
    <property type="match status" value="1"/>
</dbReference>
<feature type="domain" description="Nudix hydrolase" evidence="9">
    <location>
        <begin position="63"/>
        <end position="198"/>
    </location>
</feature>
<keyword evidence="11" id="KW-1185">Reference proteome</keyword>
<dbReference type="Pfam" id="PF00293">
    <property type="entry name" value="NUDIX"/>
    <property type="match status" value="1"/>
</dbReference>
<dbReference type="InterPro" id="IPR000086">
    <property type="entry name" value="NUDIX_hydrolase_dom"/>
</dbReference>
<dbReference type="InterPro" id="IPR000059">
    <property type="entry name" value="NUDIX_hydrolase_NudL_CS"/>
</dbReference>
<dbReference type="EMBL" id="CAUEEQ010042854">
    <property type="protein sequence ID" value="CAJ0956897.1"/>
    <property type="molecule type" value="Genomic_DNA"/>
</dbReference>
<evidence type="ECO:0000256" key="6">
    <source>
        <dbReference type="ARBA" id="ARBA00022842"/>
    </source>
</evidence>
<comment type="caution">
    <text evidence="10">The sequence shown here is derived from an EMBL/GenBank/DDBJ whole genome shotgun (WGS) entry which is preliminary data.</text>
</comment>
<name>A0ABN9M221_9NEOB</name>
<accession>A0ABN9M221</accession>
<comment type="similarity">
    <text evidence="3">Belongs to the Nudix hydrolase family. PCD1 subfamily.</text>
</comment>
<proteinExistence type="inferred from homology"/>
<evidence type="ECO:0000313" key="10">
    <source>
        <dbReference type="EMBL" id="CAJ0956897.1"/>
    </source>
</evidence>
<evidence type="ECO:0000256" key="5">
    <source>
        <dbReference type="ARBA" id="ARBA00022801"/>
    </source>
</evidence>
<dbReference type="PANTHER" id="PTHR12992:SF24">
    <property type="entry name" value="PEROXISOMAL COENZYME A DIPHOSPHATASE NUDT7"/>
    <property type="match status" value="1"/>
</dbReference>
<reference evidence="10" key="1">
    <citation type="submission" date="2023-07" db="EMBL/GenBank/DDBJ databases">
        <authorList>
            <person name="Stuckert A."/>
        </authorList>
    </citation>
    <scope>NUCLEOTIDE SEQUENCE</scope>
</reference>
<evidence type="ECO:0000256" key="4">
    <source>
        <dbReference type="ARBA" id="ARBA00022723"/>
    </source>
</evidence>
<evidence type="ECO:0000256" key="7">
    <source>
        <dbReference type="ARBA" id="ARBA00023211"/>
    </source>
</evidence>
<evidence type="ECO:0000259" key="9">
    <source>
        <dbReference type="PROSITE" id="PS51462"/>
    </source>
</evidence>
<comment type="cofactor">
    <cofactor evidence="2">
        <name>Mg(2+)</name>
        <dbReference type="ChEBI" id="CHEBI:18420"/>
    </cofactor>
</comment>
<dbReference type="CDD" id="cd03426">
    <property type="entry name" value="NUDIX_CoAse_Nudt7"/>
    <property type="match status" value="1"/>
</dbReference>
<sequence>MSLAAQGPAPSAVMAGPSSDMWRISPGEDNAEEQSADDNSIREKIKSRLEKYNVGSRYTHIPLPKASILLPLLIKEGKPHLLLTVRSMQLKTMPGDVCFPGGKQEHSEEDDIQTALREAQEEIGLCPEQVEIVGKLASTFSRSPKSMVTPVVGIVESTFQPTLNPDEVADAFLVPLEFFVSTEDYAPMPLDIPPFGSLTVHQFFYVDAETKKRFTIWGLTAHCALMLSVMLLEKGPSFDPGYDLEGMIQYNDLLLQTFSKKGKL</sequence>
<dbReference type="SUPFAM" id="SSF55811">
    <property type="entry name" value="Nudix"/>
    <property type="match status" value="1"/>
</dbReference>
<protein>
    <recommendedName>
        <fullName evidence="9">Nudix hydrolase domain-containing protein</fullName>
    </recommendedName>
</protein>
<gene>
    <name evidence="10" type="ORF">RIMI_LOCUS15739267</name>
</gene>
<keyword evidence="4" id="KW-0479">Metal-binding</keyword>
<evidence type="ECO:0000256" key="8">
    <source>
        <dbReference type="SAM" id="MobiDB-lite"/>
    </source>
</evidence>
<evidence type="ECO:0000256" key="3">
    <source>
        <dbReference type="ARBA" id="ARBA00006506"/>
    </source>
</evidence>
<dbReference type="InterPro" id="IPR045121">
    <property type="entry name" value="CoAse"/>
</dbReference>
<dbReference type="Proteomes" id="UP001176940">
    <property type="component" value="Unassembled WGS sequence"/>
</dbReference>
<comment type="cofactor">
    <cofactor evidence="1">
        <name>Mn(2+)</name>
        <dbReference type="ChEBI" id="CHEBI:29035"/>
    </cofactor>
</comment>
<evidence type="ECO:0000256" key="2">
    <source>
        <dbReference type="ARBA" id="ARBA00001946"/>
    </source>
</evidence>
<dbReference type="PROSITE" id="PS51462">
    <property type="entry name" value="NUDIX"/>
    <property type="match status" value="1"/>
</dbReference>
<evidence type="ECO:0000256" key="1">
    <source>
        <dbReference type="ARBA" id="ARBA00001936"/>
    </source>
</evidence>
<keyword evidence="5" id="KW-0378">Hydrolase</keyword>